<proteinExistence type="inferred from homology"/>
<evidence type="ECO:0000256" key="3">
    <source>
        <dbReference type="PIRSR" id="PIRSR633199-1"/>
    </source>
</evidence>
<organism evidence="4 5">
    <name type="scientific">Rhodohalobacter barkolensis</name>
    <dbReference type="NCBI Taxonomy" id="2053187"/>
    <lineage>
        <taxon>Bacteria</taxon>
        <taxon>Pseudomonadati</taxon>
        <taxon>Balneolota</taxon>
        <taxon>Balneolia</taxon>
        <taxon>Balneolales</taxon>
        <taxon>Balneolaceae</taxon>
        <taxon>Rhodohalobacter</taxon>
    </lineage>
</organism>
<dbReference type="InterPro" id="IPR033199">
    <property type="entry name" value="DDAH-like"/>
</dbReference>
<dbReference type="PANTHER" id="PTHR12737">
    <property type="entry name" value="DIMETHYLARGININE DIMETHYLAMINOHYDROLASE"/>
    <property type="match status" value="1"/>
</dbReference>
<name>A0A2N0VEN2_9BACT</name>
<dbReference type="PANTHER" id="PTHR12737:SF9">
    <property type="entry name" value="DIMETHYLARGININASE"/>
    <property type="match status" value="1"/>
</dbReference>
<dbReference type="SUPFAM" id="SSF55909">
    <property type="entry name" value="Pentein"/>
    <property type="match status" value="1"/>
</dbReference>
<dbReference type="Gene3D" id="3.75.10.10">
    <property type="entry name" value="L-arginine/glycine Amidinotransferase, Chain A"/>
    <property type="match status" value="1"/>
</dbReference>
<evidence type="ECO:0000313" key="4">
    <source>
        <dbReference type="EMBL" id="PKD42588.1"/>
    </source>
</evidence>
<dbReference type="GO" id="GO:0000052">
    <property type="term" value="P:citrulline metabolic process"/>
    <property type="evidence" value="ECO:0007669"/>
    <property type="project" value="TreeGrafter"/>
</dbReference>
<dbReference type="GO" id="GO:0006525">
    <property type="term" value="P:arginine metabolic process"/>
    <property type="evidence" value="ECO:0007669"/>
    <property type="project" value="TreeGrafter"/>
</dbReference>
<dbReference type="GO" id="GO:0016403">
    <property type="term" value="F:dimethylargininase activity"/>
    <property type="evidence" value="ECO:0007669"/>
    <property type="project" value="TreeGrafter"/>
</dbReference>
<feature type="active site" description="Proton donor" evidence="3">
    <location>
        <position position="160"/>
    </location>
</feature>
<dbReference type="RefSeq" id="WP_101074285.1">
    <property type="nucleotide sequence ID" value="NZ_PISP01000006.1"/>
</dbReference>
<keyword evidence="2" id="KW-0378">Hydrolase</keyword>
<dbReference type="EMBL" id="PISP01000006">
    <property type="protein sequence ID" value="PKD42588.1"/>
    <property type="molecule type" value="Genomic_DNA"/>
</dbReference>
<dbReference type="GO" id="GO:0016597">
    <property type="term" value="F:amino acid binding"/>
    <property type="evidence" value="ECO:0007669"/>
    <property type="project" value="TreeGrafter"/>
</dbReference>
<sequence length="253" mass="28108">MPTALTRHVSPRLVDCELTHLEREPIDFTKAQQQHLLYEQALEKMGYTIRRLPAAPDLPDGVFVEDAAVVFDEVGIITRPGADSRKPETESMAEVLKEYRELHFIEEPGNLDGGDVLVLGKNVYIGISERTNRAAIQQFSDILKPFGYHVIGIEVTNCLHLKTAISPLEDNLLLINPDWVDGKIFDGYQTVTVHPDEPFGANVMRRGNWALCPEAFSRTADLLASKGYDVITVDQSEMAKAEAGLTCCSVIVE</sequence>
<comment type="similarity">
    <text evidence="1">Belongs to the DDAH family.</text>
</comment>
<dbReference type="Proteomes" id="UP000233398">
    <property type="component" value="Unassembled WGS sequence"/>
</dbReference>
<dbReference type="AlphaFoldDB" id="A0A2N0VEN2"/>
<comment type="caution">
    <text evidence="4">The sequence shown here is derived from an EMBL/GenBank/DDBJ whole genome shotgun (WGS) entry which is preliminary data.</text>
</comment>
<evidence type="ECO:0000313" key="5">
    <source>
        <dbReference type="Proteomes" id="UP000233398"/>
    </source>
</evidence>
<keyword evidence="5" id="KW-1185">Reference proteome</keyword>
<evidence type="ECO:0000256" key="2">
    <source>
        <dbReference type="ARBA" id="ARBA00022801"/>
    </source>
</evidence>
<reference evidence="4 5" key="1">
    <citation type="submission" date="2017-11" db="EMBL/GenBank/DDBJ databases">
        <title>Rhodohalobacter 15182 sp. nov., isolated from a salt lake.</title>
        <authorList>
            <person name="Han S."/>
        </authorList>
    </citation>
    <scope>NUCLEOTIDE SEQUENCE [LARGE SCALE GENOMIC DNA]</scope>
    <source>
        <strain evidence="4 5">15182</strain>
    </source>
</reference>
<dbReference type="GO" id="GO:0045429">
    <property type="term" value="P:positive regulation of nitric oxide biosynthetic process"/>
    <property type="evidence" value="ECO:0007669"/>
    <property type="project" value="TreeGrafter"/>
</dbReference>
<dbReference type="Pfam" id="PF02274">
    <property type="entry name" value="ADI"/>
    <property type="match status" value="1"/>
</dbReference>
<protein>
    <submittedName>
        <fullName evidence="4">Dimethylargininase</fullName>
    </submittedName>
</protein>
<accession>A0A2N0VEN2</accession>
<feature type="active site" description="Nucleophile" evidence="3">
    <location>
        <position position="247"/>
    </location>
</feature>
<dbReference type="OrthoDB" id="9790596at2"/>
<gene>
    <name evidence="4" type="ORF">CWD77_14350</name>
</gene>
<evidence type="ECO:0000256" key="1">
    <source>
        <dbReference type="ARBA" id="ARBA00008532"/>
    </source>
</evidence>